<protein>
    <submittedName>
        <fullName evidence="9">HlyD family secretion protein</fullName>
    </submittedName>
</protein>
<dbReference type="Proteomes" id="UP001597079">
    <property type="component" value="Unassembled WGS sequence"/>
</dbReference>
<accession>A0ABW4JIB1</accession>
<dbReference type="InterPro" id="IPR058636">
    <property type="entry name" value="Beta-barrel_YknX"/>
</dbReference>
<dbReference type="EMBL" id="JBHUCX010000044">
    <property type="protein sequence ID" value="MFD1676151.1"/>
    <property type="molecule type" value="Genomic_DNA"/>
</dbReference>
<reference evidence="10" key="1">
    <citation type="journal article" date="2019" name="Int. J. Syst. Evol. Microbiol.">
        <title>The Global Catalogue of Microorganisms (GCM) 10K type strain sequencing project: providing services to taxonomists for standard genome sequencing and annotation.</title>
        <authorList>
            <consortium name="The Broad Institute Genomics Platform"/>
            <consortium name="The Broad Institute Genome Sequencing Center for Infectious Disease"/>
            <person name="Wu L."/>
            <person name="Ma J."/>
        </authorList>
    </citation>
    <scope>NUCLEOTIDE SEQUENCE [LARGE SCALE GENOMIC DNA]</scope>
    <source>
        <strain evidence="10">CGMCC 1.12286</strain>
    </source>
</reference>
<evidence type="ECO:0000313" key="10">
    <source>
        <dbReference type="Proteomes" id="UP001597079"/>
    </source>
</evidence>
<keyword evidence="3 6" id="KW-0812">Transmembrane</keyword>
<feature type="domain" description="YhbJ barrel-sandwich hybrid" evidence="8">
    <location>
        <begin position="47"/>
        <end position="117"/>
    </location>
</feature>
<keyword evidence="5 6" id="KW-0472">Membrane</keyword>
<proteinExistence type="inferred from homology"/>
<sequence length="215" mass="22462">MKSGRLLIVNVVLILVVLIAGFVGYYFYNQSTLYLKTDDAQVTGQQITISAPTTGKLVSWNGAVGTNLSSGGTVGKVEVTSGNKTEDINIKTPQDGTIAQDDAVTNEFVAAGTPLAVAYNMNNLYVTANIKETEIQDVKVGDAVDVYVDAYPGTSITGTVSQIGLATASSFSLVPSDSTNANFTKVTQVIPVTIALQGVPSGLVPGMSATVRIHR</sequence>
<feature type="domain" description="YknX-like beta-barrel" evidence="7">
    <location>
        <begin position="125"/>
        <end position="213"/>
    </location>
</feature>
<evidence type="ECO:0000256" key="6">
    <source>
        <dbReference type="SAM" id="Phobius"/>
    </source>
</evidence>
<evidence type="ECO:0000259" key="8">
    <source>
        <dbReference type="Pfam" id="PF25997"/>
    </source>
</evidence>
<gene>
    <name evidence="9" type="ORF">ACFSB2_15710</name>
</gene>
<evidence type="ECO:0000256" key="4">
    <source>
        <dbReference type="ARBA" id="ARBA00022989"/>
    </source>
</evidence>
<evidence type="ECO:0000256" key="2">
    <source>
        <dbReference type="ARBA" id="ARBA00009477"/>
    </source>
</evidence>
<evidence type="ECO:0000256" key="3">
    <source>
        <dbReference type="ARBA" id="ARBA00022692"/>
    </source>
</evidence>
<feature type="transmembrane region" description="Helical" evidence="6">
    <location>
        <begin position="7"/>
        <end position="28"/>
    </location>
</feature>
<comment type="subcellular location">
    <subcellularLocation>
        <location evidence="1">Membrane</location>
        <topology evidence="1">Single-pass membrane protein</topology>
    </subcellularLocation>
</comment>
<dbReference type="PANTHER" id="PTHR30386">
    <property type="entry name" value="MEMBRANE FUSION SUBUNIT OF EMRAB-TOLC MULTIDRUG EFFLUX PUMP"/>
    <property type="match status" value="1"/>
</dbReference>
<keyword evidence="10" id="KW-1185">Reference proteome</keyword>
<evidence type="ECO:0000259" key="7">
    <source>
        <dbReference type="Pfam" id="PF25990"/>
    </source>
</evidence>
<dbReference type="PANTHER" id="PTHR30386:SF26">
    <property type="entry name" value="TRANSPORT PROTEIN COMB"/>
    <property type="match status" value="1"/>
</dbReference>
<keyword evidence="4 6" id="KW-1133">Transmembrane helix</keyword>
<name>A0ABW4JIB1_9BACL</name>
<dbReference type="RefSeq" id="WP_377944042.1">
    <property type="nucleotide sequence ID" value="NZ_JBHUCX010000044.1"/>
</dbReference>
<dbReference type="InterPro" id="IPR050739">
    <property type="entry name" value="MFP"/>
</dbReference>
<evidence type="ECO:0000256" key="1">
    <source>
        <dbReference type="ARBA" id="ARBA00004167"/>
    </source>
</evidence>
<evidence type="ECO:0000256" key="5">
    <source>
        <dbReference type="ARBA" id="ARBA00023136"/>
    </source>
</evidence>
<dbReference type="Gene3D" id="2.40.30.170">
    <property type="match status" value="1"/>
</dbReference>
<dbReference type="InterPro" id="IPR058635">
    <property type="entry name" value="BSH_YhbJ"/>
</dbReference>
<evidence type="ECO:0000313" key="9">
    <source>
        <dbReference type="EMBL" id="MFD1676151.1"/>
    </source>
</evidence>
<dbReference type="Pfam" id="PF25997">
    <property type="entry name" value="BSH_YhbJ"/>
    <property type="match status" value="1"/>
</dbReference>
<dbReference type="Pfam" id="PF25990">
    <property type="entry name" value="Beta-barrel_YknX"/>
    <property type="match status" value="1"/>
</dbReference>
<organism evidence="9 10">
    <name type="scientific">Alicyclobacillus fodiniaquatilis</name>
    <dbReference type="NCBI Taxonomy" id="1661150"/>
    <lineage>
        <taxon>Bacteria</taxon>
        <taxon>Bacillati</taxon>
        <taxon>Bacillota</taxon>
        <taxon>Bacilli</taxon>
        <taxon>Bacillales</taxon>
        <taxon>Alicyclobacillaceae</taxon>
        <taxon>Alicyclobacillus</taxon>
    </lineage>
</organism>
<comment type="caution">
    <text evidence="9">The sequence shown here is derived from an EMBL/GenBank/DDBJ whole genome shotgun (WGS) entry which is preliminary data.</text>
</comment>
<comment type="similarity">
    <text evidence="2">Belongs to the membrane fusion protein (MFP) (TC 8.A.1) family.</text>
</comment>